<dbReference type="EMBL" id="AZDJ01000030">
    <property type="protein sequence ID" value="KRK71060.1"/>
    <property type="molecule type" value="Genomic_DNA"/>
</dbReference>
<keyword evidence="3" id="KW-0238">DNA-binding</keyword>
<dbReference type="Proteomes" id="UP000051804">
    <property type="component" value="Unassembled WGS sequence"/>
</dbReference>
<evidence type="ECO:0000259" key="5">
    <source>
        <dbReference type="PROSITE" id="PS50937"/>
    </source>
</evidence>
<evidence type="ECO:0000256" key="4">
    <source>
        <dbReference type="ARBA" id="ARBA00023163"/>
    </source>
</evidence>
<organism evidence="6 7">
    <name type="scientific">Lacticaseibacillus nasuensis JCM 17158</name>
    <dbReference type="NCBI Taxonomy" id="1291734"/>
    <lineage>
        <taxon>Bacteria</taxon>
        <taxon>Bacillati</taxon>
        <taxon>Bacillota</taxon>
        <taxon>Bacilli</taxon>
        <taxon>Lactobacillales</taxon>
        <taxon>Lactobacillaceae</taxon>
        <taxon>Lacticaseibacillus</taxon>
    </lineage>
</organism>
<dbReference type="Pfam" id="PF13411">
    <property type="entry name" value="MerR_1"/>
    <property type="match status" value="1"/>
</dbReference>
<protein>
    <recommendedName>
        <fullName evidence="5">HTH merR-type domain-containing protein</fullName>
    </recommendedName>
</protein>
<dbReference type="GO" id="GO:0003700">
    <property type="term" value="F:DNA-binding transcription factor activity"/>
    <property type="evidence" value="ECO:0007669"/>
    <property type="project" value="InterPro"/>
</dbReference>
<name>A0A0R1JRK9_9LACO</name>
<feature type="domain" description="HTH merR-type" evidence="5">
    <location>
        <begin position="18"/>
        <end position="84"/>
    </location>
</feature>
<keyword evidence="7" id="KW-1185">Reference proteome</keyword>
<dbReference type="InterPro" id="IPR047057">
    <property type="entry name" value="MerR_fam"/>
</dbReference>
<dbReference type="AlphaFoldDB" id="A0A0R1JRK9"/>
<sequence>MDRRFTEKLQDLDLSMGIGETSRVTGASQAQIRYWEKKGIITSFRREDGGNKRFNLNNVATIIFVQTMVEEGYTLAKAAALARQRLAQHDVIKHFIRERLQEYDETGTGVRANLGPLANDPGYDVVATIGEHVTIEKVKRAQEKG</sequence>
<dbReference type="GO" id="GO:0003677">
    <property type="term" value="F:DNA binding"/>
    <property type="evidence" value="ECO:0007669"/>
    <property type="project" value="UniProtKB-KW"/>
</dbReference>
<dbReference type="PANTHER" id="PTHR30204:SF69">
    <property type="entry name" value="MERR-FAMILY TRANSCRIPTIONAL REGULATOR"/>
    <property type="match status" value="1"/>
</dbReference>
<dbReference type="SMART" id="SM00422">
    <property type="entry name" value="HTH_MERR"/>
    <property type="match status" value="1"/>
</dbReference>
<dbReference type="SUPFAM" id="SSF46955">
    <property type="entry name" value="Putative DNA-binding domain"/>
    <property type="match status" value="1"/>
</dbReference>
<keyword evidence="1" id="KW-0678">Repressor</keyword>
<dbReference type="InterPro" id="IPR000551">
    <property type="entry name" value="MerR-type_HTH_dom"/>
</dbReference>
<dbReference type="InterPro" id="IPR009061">
    <property type="entry name" value="DNA-bd_dom_put_sf"/>
</dbReference>
<evidence type="ECO:0000256" key="2">
    <source>
        <dbReference type="ARBA" id="ARBA00023015"/>
    </source>
</evidence>
<accession>A0A0R1JRK9</accession>
<evidence type="ECO:0000313" key="7">
    <source>
        <dbReference type="Proteomes" id="UP000051804"/>
    </source>
</evidence>
<dbReference type="PANTHER" id="PTHR30204">
    <property type="entry name" value="REDOX-CYCLING DRUG-SENSING TRANSCRIPTIONAL ACTIVATOR SOXR"/>
    <property type="match status" value="1"/>
</dbReference>
<dbReference type="CDD" id="cd01105">
    <property type="entry name" value="HTH_GlnR-like"/>
    <property type="match status" value="1"/>
</dbReference>
<dbReference type="STRING" id="1291734.FD02_GL000245"/>
<dbReference type="PROSITE" id="PS50937">
    <property type="entry name" value="HTH_MERR_2"/>
    <property type="match status" value="1"/>
</dbReference>
<dbReference type="OrthoDB" id="9806513at2"/>
<evidence type="ECO:0000256" key="1">
    <source>
        <dbReference type="ARBA" id="ARBA00022491"/>
    </source>
</evidence>
<reference evidence="6 7" key="1">
    <citation type="journal article" date="2015" name="Genome Announc.">
        <title>Expanding the biotechnology potential of lactobacilli through comparative genomics of 213 strains and associated genera.</title>
        <authorList>
            <person name="Sun Z."/>
            <person name="Harris H.M."/>
            <person name="McCann A."/>
            <person name="Guo C."/>
            <person name="Argimon S."/>
            <person name="Zhang W."/>
            <person name="Yang X."/>
            <person name="Jeffery I.B."/>
            <person name="Cooney J.C."/>
            <person name="Kagawa T.F."/>
            <person name="Liu W."/>
            <person name="Song Y."/>
            <person name="Salvetti E."/>
            <person name="Wrobel A."/>
            <person name="Rasinkangas P."/>
            <person name="Parkhill J."/>
            <person name="Rea M.C."/>
            <person name="O'Sullivan O."/>
            <person name="Ritari J."/>
            <person name="Douillard F.P."/>
            <person name="Paul Ross R."/>
            <person name="Yang R."/>
            <person name="Briner A.E."/>
            <person name="Felis G.E."/>
            <person name="de Vos W.M."/>
            <person name="Barrangou R."/>
            <person name="Klaenhammer T.R."/>
            <person name="Caufield P.W."/>
            <person name="Cui Y."/>
            <person name="Zhang H."/>
            <person name="O'Toole P.W."/>
        </authorList>
    </citation>
    <scope>NUCLEOTIDE SEQUENCE [LARGE SCALE GENOMIC DNA]</scope>
    <source>
        <strain evidence="6 7">JCM 17158</strain>
    </source>
</reference>
<keyword evidence="2" id="KW-0805">Transcription regulation</keyword>
<comment type="caution">
    <text evidence="6">The sequence shown here is derived from an EMBL/GenBank/DDBJ whole genome shotgun (WGS) entry which is preliminary data.</text>
</comment>
<evidence type="ECO:0000313" key="6">
    <source>
        <dbReference type="EMBL" id="KRK71060.1"/>
    </source>
</evidence>
<evidence type="ECO:0000256" key="3">
    <source>
        <dbReference type="ARBA" id="ARBA00023125"/>
    </source>
</evidence>
<keyword evidence="4" id="KW-0804">Transcription</keyword>
<dbReference type="PATRIC" id="fig|1291734.4.peg.253"/>
<gene>
    <name evidence="6" type="ORF">FD02_GL000245</name>
</gene>
<dbReference type="RefSeq" id="WP_056951765.1">
    <property type="nucleotide sequence ID" value="NZ_AZDJ01000030.1"/>
</dbReference>
<dbReference type="Gene3D" id="1.10.1660.10">
    <property type="match status" value="1"/>
</dbReference>
<proteinExistence type="predicted"/>